<comment type="similarity">
    <text evidence="2">Belongs to the guanylate kinase family.</text>
</comment>
<evidence type="ECO:0000313" key="7">
    <source>
        <dbReference type="EMBL" id="MBC5664216.1"/>
    </source>
</evidence>
<dbReference type="Pfam" id="PF00625">
    <property type="entry name" value="Guanylate_kin"/>
    <property type="match status" value="1"/>
</dbReference>
<protein>
    <submittedName>
        <fullName evidence="7">Guanylate kinase</fullName>
    </submittedName>
</protein>
<dbReference type="PANTHER" id="PTHR23117:SF13">
    <property type="entry name" value="GUANYLATE KINASE"/>
    <property type="match status" value="1"/>
</dbReference>
<sequence length="195" mass="22772">MGKIYYMMGKSSSGKDTLYKEVLKALPKLKTLVLYTTRPIREGEQEGIEYHFVTDEELERFEKAGKIIEERTYDTVYGAWKYATIEDGQINLAAYDYLVIGTLESYAGMKKCYGAENLVPIYIEVEDGERLSRALSRERQQEQPKYEEMCRRFLADQKDFSEENLEEAGIVRRYYNDDKVQCLEKIIGEIQNGKF</sequence>
<evidence type="ECO:0000256" key="4">
    <source>
        <dbReference type="ARBA" id="ARBA00022777"/>
    </source>
</evidence>
<dbReference type="SUPFAM" id="SSF52540">
    <property type="entry name" value="P-loop containing nucleoside triphosphate hydrolases"/>
    <property type="match status" value="1"/>
</dbReference>
<evidence type="ECO:0000256" key="1">
    <source>
        <dbReference type="ARBA" id="ARBA00003531"/>
    </source>
</evidence>
<dbReference type="InterPro" id="IPR020590">
    <property type="entry name" value="Guanylate_kinase_CS"/>
</dbReference>
<name>A0ABR7ES92_9FIRM</name>
<gene>
    <name evidence="7" type="ORF">H8S07_02790</name>
</gene>
<evidence type="ECO:0000256" key="5">
    <source>
        <dbReference type="ARBA" id="ARBA00048594"/>
    </source>
</evidence>
<keyword evidence="8" id="KW-1185">Reference proteome</keyword>
<dbReference type="PROSITE" id="PS00856">
    <property type="entry name" value="GUANYLATE_KINASE_1"/>
    <property type="match status" value="1"/>
</dbReference>
<proteinExistence type="inferred from homology"/>
<evidence type="ECO:0000259" key="6">
    <source>
        <dbReference type="PROSITE" id="PS50052"/>
    </source>
</evidence>
<dbReference type="InterPro" id="IPR008145">
    <property type="entry name" value="GK/Ca_channel_bsu"/>
</dbReference>
<dbReference type="Gene3D" id="3.40.50.300">
    <property type="entry name" value="P-loop containing nucleotide triphosphate hydrolases"/>
    <property type="match status" value="1"/>
</dbReference>
<reference evidence="7 8" key="1">
    <citation type="submission" date="2020-08" db="EMBL/GenBank/DDBJ databases">
        <title>Genome public.</title>
        <authorList>
            <person name="Liu C."/>
            <person name="Sun Q."/>
        </authorList>
    </citation>
    <scope>NUCLEOTIDE SEQUENCE [LARGE SCALE GENOMIC DNA]</scope>
    <source>
        <strain evidence="7 8">NSJ-36</strain>
    </source>
</reference>
<comment type="caution">
    <text evidence="7">The sequence shown here is derived from an EMBL/GenBank/DDBJ whole genome shotgun (WGS) entry which is preliminary data.</text>
</comment>
<dbReference type="PROSITE" id="PS50052">
    <property type="entry name" value="GUANYLATE_KINASE_2"/>
    <property type="match status" value="1"/>
</dbReference>
<dbReference type="Proteomes" id="UP000647235">
    <property type="component" value="Unassembled WGS sequence"/>
</dbReference>
<dbReference type="InterPro" id="IPR008144">
    <property type="entry name" value="Guanylate_kin-like_dom"/>
</dbReference>
<dbReference type="PANTHER" id="PTHR23117">
    <property type="entry name" value="GUANYLATE KINASE-RELATED"/>
    <property type="match status" value="1"/>
</dbReference>
<evidence type="ECO:0000256" key="3">
    <source>
        <dbReference type="ARBA" id="ARBA00022679"/>
    </source>
</evidence>
<accession>A0ABR7ES92</accession>
<keyword evidence="3" id="KW-0808">Transferase</keyword>
<comment type="function">
    <text evidence="1">Essential for recycling GMP and indirectly, cGMP.</text>
</comment>
<keyword evidence="4 7" id="KW-0418">Kinase</keyword>
<dbReference type="EMBL" id="JACOOY010000003">
    <property type="protein sequence ID" value="MBC5664216.1"/>
    <property type="molecule type" value="Genomic_DNA"/>
</dbReference>
<dbReference type="RefSeq" id="WP_021860433.1">
    <property type="nucleotide sequence ID" value="NZ_JACOOY010000003.1"/>
</dbReference>
<feature type="domain" description="Guanylate kinase-like" evidence="6">
    <location>
        <begin position="2"/>
        <end position="188"/>
    </location>
</feature>
<evidence type="ECO:0000256" key="2">
    <source>
        <dbReference type="ARBA" id="ARBA00005790"/>
    </source>
</evidence>
<organism evidence="7 8">
    <name type="scientific">Dorea hominis</name>
    <dbReference type="NCBI Taxonomy" id="2763040"/>
    <lineage>
        <taxon>Bacteria</taxon>
        <taxon>Bacillati</taxon>
        <taxon>Bacillota</taxon>
        <taxon>Clostridia</taxon>
        <taxon>Lachnospirales</taxon>
        <taxon>Lachnospiraceae</taxon>
        <taxon>Dorea</taxon>
    </lineage>
</organism>
<evidence type="ECO:0000313" key="8">
    <source>
        <dbReference type="Proteomes" id="UP000647235"/>
    </source>
</evidence>
<comment type="catalytic activity">
    <reaction evidence="5">
        <text>GMP + ATP = GDP + ADP</text>
        <dbReference type="Rhea" id="RHEA:20780"/>
        <dbReference type="ChEBI" id="CHEBI:30616"/>
        <dbReference type="ChEBI" id="CHEBI:58115"/>
        <dbReference type="ChEBI" id="CHEBI:58189"/>
        <dbReference type="ChEBI" id="CHEBI:456216"/>
        <dbReference type="EC" id="2.7.4.8"/>
    </reaction>
</comment>
<dbReference type="SMART" id="SM00072">
    <property type="entry name" value="GuKc"/>
    <property type="match status" value="1"/>
</dbReference>
<dbReference type="GO" id="GO:0016301">
    <property type="term" value="F:kinase activity"/>
    <property type="evidence" value="ECO:0007669"/>
    <property type="project" value="UniProtKB-KW"/>
</dbReference>
<dbReference type="InterPro" id="IPR027417">
    <property type="entry name" value="P-loop_NTPase"/>
</dbReference>